<feature type="transmembrane region" description="Helical" evidence="8">
    <location>
        <begin position="272"/>
        <end position="295"/>
    </location>
</feature>
<dbReference type="InterPro" id="IPR051447">
    <property type="entry name" value="Lipoprotein-release_system"/>
</dbReference>
<evidence type="ECO:0000256" key="3">
    <source>
        <dbReference type="ARBA" id="ARBA00022448"/>
    </source>
</evidence>
<keyword evidence="5 8" id="KW-0812">Transmembrane</keyword>
<sequence length="414" mass="44744">MFRPLSFFIGLRYTLSKRDNHFISFISLTSMIGLILGVLVLITVLSVMNGFDRELRQRILGTVPHAVIEKRGAPLMDWQQVAARALEHPSVVAAAPYTQAQGMATARGQVHGLLINGVDPAWENQVSIVGQHMVAGSLDDLKPGQFGIVLGDILASYLGAQVGDRITVILPKASVTPAGVFPRMKRFTVVGLFSIGAELDASLAYIHIEDASRLMQLGGGVQGVRLKLDNLFEAPAVSWGLASLLGKDFTATDWTRTHGNLFQAIQMEKTMVGLLLMFIIAVAAFNIVATLVMVVTDKQADIAILRTLGMSSGGILRIFMVQGLIIGLAGTLTGAVLGVALALNISDLIAWFEHAMGIRFLSPDVYFISYLPSELMWSDVAVICSTTFGLTVLATIYPAFRASRIQPAEALRYE</sequence>
<keyword evidence="7 8" id="KW-0472">Membrane</keyword>
<dbReference type="InterPro" id="IPR003838">
    <property type="entry name" value="ABC3_permease_C"/>
</dbReference>
<reference evidence="11" key="1">
    <citation type="submission" date="2024-05" db="EMBL/GenBank/DDBJ databases">
        <title>Genome sequencing of novel strain.</title>
        <authorList>
            <person name="Ganbat D."/>
            <person name="Ganbat S."/>
            <person name="Lee S.-J."/>
        </authorList>
    </citation>
    <scope>NUCLEOTIDE SEQUENCE</scope>
    <source>
        <strain evidence="11">SMD15-11</strain>
    </source>
</reference>
<dbReference type="PANTHER" id="PTHR30489">
    <property type="entry name" value="LIPOPROTEIN-RELEASING SYSTEM TRANSMEMBRANE PROTEIN LOLE"/>
    <property type="match status" value="1"/>
</dbReference>
<keyword evidence="4" id="KW-1003">Cell membrane</keyword>
<evidence type="ECO:0000256" key="4">
    <source>
        <dbReference type="ARBA" id="ARBA00022475"/>
    </source>
</evidence>
<dbReference type="PANTHER" id="PTHR30489:SF0">
    <property type="entry name" value="LIPOPROTEIN-RELEASING SYSTEM TRANSMEMBRANE PROTEIN LOLE"/>
    <property type="match status" value="1"/>
</dbReference>
<dbReference type="Pfam" id="PF12704">
    <property type="entry name" value="MacB_PCD"/>
    <property type="match status" value="1"/>
</dbReference>
<name>A0AB39UXF6_9GAMM</name>
<gene>
    <name evidence="11" type="ORF">AAIA72_02460</name>
</gene>
<dbReference type="Pfam" id="PF02687">
    <property type="entry name" value="FtsX"/>
    <property type="match status" value="1"/>
</dbReference>
<protein>
    <submittedName>
        <fullName evidence="11">Lipoprotein-releasing ABC transporter permease subunit</fullName>
    </submittedName>
</protein>
<evidence type="ECO:0000256" key="6">
    <source>
        <dbReference type="ARBA" id="ARBA00022989"/>
    </source>
</evidence>
<dbReference type="GO" id="GO:0042953">
    <property type="term" value="P:lipoprotein transport"/>
    <property type="evidence" value="ECO:0007669"/>
    <property type="project" value="InterPro"/>
</dbReference>
<evidence type="ECO:0000256" key="5">
    <source>
        <dbReference type="ARBA" id="ARBA00022692"/>
    </source>
</evidence>
<dbReference type="RefSeq" id="WP_369601869.1">
    <property type="nucleotide sequence ID" value="NZ_CP154858.1"/>
</dbReference>
<evidence type="ECO:0000259" key="9">
    <source>
        <dbReference type="Pfam" id="PF02687"/>
    </source>
</evidence>
<comment type="similarity">
    <text evidence="2">Belongs to the ABC-4 integral membrane protein family. LolC/E subfamily.</text>
</comment>
<proteinExistence type="inferred from homology"/>
<accession>A0AB39UXF6</accession>
<comment type="subcellular location">
    <subcellularLocation>
        <location evidence="1">Cell membrane</location>
        <topology evidence="1">Multi-pass membrane protein</topology>
    </subcellularLocation>
</comment>
<keyword evidence="6 8" id="KW-1133">Transmembrane helix</keyword>
<keyword evidence="3" id="KW-0813">Transport</keyword>
<evidence type="ECO:0000256" key="7">
    <source>
        <dbReference type="ARBA" id="ARBA00023136"/>
    </source>
</evidence>
<feature type="transmembrane region" description="Helical" evidence="8">
    <location>
        <begin position="380"/>
        <end position="400"/>
    </location>
</feature>
<evidence type="ECO:0000256" key="8">
    <source>
        <dbReference type="SAM" id="Phobius"/>
    </source>
</evidence>
<dbReference type="InterPro" id="IPR025857">
    <property type="entry name" value="MacB_PCD"/>
</dbReference>
<dbReference type="GO" id="GO:0044874">
    <property type="term" value="P:lipoprotein localization to outer membrane"/>
    <property type="evidence" value="ECO:0007669"/>
    <property type="project" value="TreeGrafter"/>
</dbReference>
<dbReference type="GO" id="GO:0098797">
    <property type="term" value="C:plasma membrane protein complex"/>
    <property type="evidence" value="ECO:0007669"/>
    <property type="project" value="TreeGrafter"/>
</dbReference>
<evidence type="ECO:0000259" key="10">
    <source>
        <dbReference type="Pfam" id="PF12704"/>
    </source>
</evidence>
<dbReference type="InterPro" id="IPR011925">
    <property type="entry name" value="LolCE_TM"/>
</dbReference>
<feature type="domain" description="ABC3 transporter permease C-terminal" evidence="9">
    <location>
        <begin position="275"/>
        <end position="407"/>
    </location>
</feature>
<evidence type="ECO:0000313" key="11">
    <source>
        <dbReference type="EMBL" id="XDT72869.1"/>
    </source>
</evidence>
<evidence type="ECO:0000256" key="2">
    <source>
        <dbReference type="ARBA" id="ARBA00005236"/>
    </source>
</evidence>
<evidence type="ECO:0000256" key="1">
    <source>
        <dbReference type="ARBA" id="ARBA00004651"/>
    </source>
</evidence>
<dbReference type="EMBL" id="CP154858">
    <property type="protein sequence ID" value="XDT72869.1"/>
    <property type="molecule type" value="Genomic_DNA"/>
</dbReference>
<dbReference type="KEGG" id="tcd:AAIA72_02460"/>
<feature type="transmembrane region" description="Helical" evidence="8">
    <location>
        <begin position="22"/>
        <end position="48"/>
    </location>
</feature>
<dbReference type="NCBIfam" id="TIGR02212">
    <property type="entry name" value="lolCE"/>
    <property type="match status" value="1"/>
</dbReference>
<feature type="transmembrane region" description="Helical" evidence="8">
    <location>
        <begin position="315"/>
        <end position="341"/>
    </location>
</feature>
<organism evidence="11">
    <name type="scientific">Thermohahella caldifontis</name>
    <dbReference type="NCBI Taxonomy" id="3142973"/>
    <lineage>
        <taxon>Bacteria</taxon>
        <taxon>Pseudomonadati</taxon>
        <taxon>Pseudomonadota</taxon>
        <taxon>Gammaproteobacteria</taxon>
        <taxon>Oceanospirillales</taxon>
        <taxon>Hahellaceae</taxon>
        <taxon>Thermohahella</taxon>
    </lineage>
</organism>
<dbReference type="AlphaFoldDB" id="A0AB39UXF6"/>
<keyword evidence="11" id="KW-0449">Lipoprotein</keyword>
<feature type="domain" description="MacB-like periplasmic core" evidence="10">
    <location>
        <begin position="27"/>
        <end position="229"/>
    </location>
</feature>